<feature type="compositionally biased region" description="Low complexity" evidence="1">
    <location>
        <begin position="70"/>
        <end position="112"/>
    </location>
</feature>
<proteinExistence type="predicted"/>
<evidence type="ECO:0000313" key="2">
    <source>
        <dbReference type="EMBL" id="CAB4580029.1"/>
    </source>
</evidence>
<reference evidence="2" key="1">
    <citation type="submission" date="2020-05" db="EMBL/GenBank/DDBJ databases">
        <authorList>
            <person name="Chiriac C."/>
            <person name="Salcher M."/>
            <person name="Ghai R."/>
            <person name="Kavagutti S V."/>
        </authorList>
    </citation>
    <scope>NUCLEOTIDE SEQUENCE</scope>
</reference>
<organism evidence="2">
    <name type="scientific">freshwater metagenome</name>
    <dbReference type="NCBI Taxonomy" id="449393"/>
    <lineage>
        <taxon>unclassified sequences</taxon>
        <taxon>metagenomes</taxon>
        <taxon>ecological metagenomes</taxon>
    </lineage>
</organism>
<gene>
    <name evidence="2" type="ORF">UFOPK1773_00078</name>
</gene>
<dbReference type="AlphaFoldDB" id="A0A6J6EXH1"/>
<accession>A0A6J6EXH1</accession>
<dbReference type="EMBL" id="CAEZUA010000002">
    <property type="protein sequence ID" value="CAB4580029.1"/>
    <property type="molecule type" value="Genomic_DNA"/>
</dbReference>
<feature type="compositionally biased region" description="Pro residues" evidence="1">
    <location>
        <begin position="113"/>
        <end position="127"/>
    </location>
</feature>
<sequence length="307" mass="31291">MFRRVLVLAISAALFISSTSMAQGAVKTGATCSKVGKTSTVNGKKYTCIKVKKKLVWSKGVIVKKPVAKVSPSPKVTPTATPKPTASASPSASPSSTSSAIPNPIPTVSSTPSPSPTSAPSATPTPSPTISSSSLGCSSAGGNCVVGDTGPGGGIVFYVQSGTTFGSWKYLEVAPPTWNGDADAVVPFCSPTLTSLVTSVLTGKGATNTSAVITQCGTEGADSFVAAKVASNYRGGGKSDWFLPSKEELSLLFDKRNMMGQIAAGAPYWSSSQDSLVNSWAMDLGTGVTSSEGNGIDRYVRPIRAFG</sequence>
<name>A0A6J6EXH1_9ZZZZ</name>
<protein>
    <submittedName>
        <fullName evidence="2">Unannotated protein</fullName>
    </submittedName>
</protein>
<feature type="region of interest" description="Disordered" evidence="1">
    <location>
        <begin position="70"/>
        <end position="134"/>
    </location>
</feature>
<evidence type="ECO:0000256" key="1">
    <source>
        <dbReference type="SAM" id="MobiDB-lite"/>
    </source>
</evidence>